<organism evidence="2 3">
    <name type="scientific">Amycolatopsis melonis</name>
    <dbReference type="NCBI Taxonomy" id="3156488"/>
    <lineage>
        <taxon>Bacteria</taxon>
        <taxon>Bacillati</taxon>
        <taxon>Actinomycetota</taxon>
        <taxon>Actinomycetes</taxon>
        <taxon>Pseudonocardiales</taxon>
        <taxon>Pseudonocardiaceae</taxon>
        <taxon>Amycolatopsis</taxon>
    </lineage>
</organism>
<evidence type="ECO:0000313" key="2">
    <source>
        <dbReference type="EMBL" id="MEQ0560695.1"/>
    </source>
</evidence>
<keyword evidence="3" id="KW-1185">Reference proteome</keyword>
<name>A0ABV0LEH7_9PSEU</name>
<keyword evidence="1" id="KW-1133">Transmembrane helix</keyword>
<proteinExistence type="predicted"/>
<keyword evidence="1" id="KW-0812">Transmembrane</keyword>
<dbReference type="RefSeq" id="WP_348951718.1">
    <property type="nucleotide sequence ID" value="NZ_JBDZYD010000005.1"/>
</dbReference>
<accession>A0ABV0LEH7</accession>
<feature type="transmembrane region" description="Helical" evidence="1">
    <location>
        <begin position="68"/>
        <end position="92"/>
    </location>
</feature>
<reference evidence="2 3" key="1">
    <citation type="submission" date="2024-05" db="EMBL/GenBank/DDBJ databases">
        <authorList>
            <person name="Zhao H."/>
            <person name="Xu Y."/>
            <person name="Lin S."/>
            <person name="Spain J.C."/>
            <person name="Zhou N.-Y."/>
        </authorList>
    </citation>
    <scope>NUCLEOTIDE SEQUENCE [LARGE SCALE GENOMIC DNA]</scope>
    <source>
        <strain evidence="2 3">NEAU-NG30</strain>
    </source>
</reference>
<dbReference type="Proteomes" id="UP001440984">
    <property type="component" value="Unassembled WGS sequence"/>
</dbReference>
<dbReference type="EMBL" id="JBDZYD010000005">
    <property type="protein sequence ID" value="MEQ0560695.1"/>
    <property type="molecule type" value="Genomic_DNA"/>
</dbReference>
<evidence type="ECO:0000313" key="3">
    <source>
        <dbReference type="Proteomes" id="UP001440984"/>
    </source>
</evidence>
<evidence type="ECO:0000256" key="1">
    <source>
        <dbReference type="SAM" id="Phobius"/>
    </source>
</evidence>
<gene>
    <name evidence="2" type="ORF">ABJI51_16535</name>
</gene>
<sequence>MTPRWSFIAWFAVVAVAHLAIEGWTDTTAIGLPVGFAATLVLVFAPRLPRWATGESRRDPTRRSSMRWLLRVRTATLWTVAAFVVAAEVAAIVFVGGWLPWVLPVPGLLLVLGLAAWRSDVVGIARCLASGHWTPVTAAAFDVRAGEPVNGWAVLPGDVRIKFHLPEAPADVAAELRDHRRLWLAGWPSEYLVVGLPDGDGYAVGVVGVHRGGGKNTVPAAAGRR</sequence>
<comment type="caution">
    <text evidence="2">The sequence shown here is derived from an EMBL/GenBank/DDBJ whole genome shotgun (WGS) entry which is preliminary data.</text>
</comment>
<protein>
    <submittedName>
        <fullName evidence="2">Uncharacterized protein</fullName>
    </submittedName>
</protein>
<feature type="transmembrane region" description="Helical" evidence="1">
    <location>
        <begin position="98"/>
        <end position="117"/>
    </location>
</feature>
<keyword evidence="1" id="KW-0472">Membrane</keyword>
<feature type="transmembrane region" description="Helical" evidence="1">
    <location>
        <begin position="29"/>
        <end position="48"/>
    </location>
</feature>